<evidence type="ECO:0000256" key="2">
    <source>
        <dbReference type="ARBA" id="ARBA00022692"/>
    </source>
</evidence>
<evidence type="ECO:0000313" key="7">
    <source>
        <dbReference type="EMBL" id="TGK79299.1"/>
    </source>
</evidence>
<name>A0A4R9IJF7_9LEPT</name>
<gene>
    <name evidence="7" type="ORF">EHQ23_16955</name>
    <name evidence="8" type="ORF">EHQ26_13805</name>
</gene>
<keyword evidence="10" id="KW-1185">Reference proteome</keyword>
<feature type="domain" description="RDD" evidence="6">
    <location>
        <begin position="5"/>
        <end position="142"/>
    </location>
</feature>
<reference evidence="7 9" key="2">
    <citation type="journal article" date="2019" name="PLoS Negl. Trop. Dis.">
        <title>Revisiting the worldwide diversity of Leptospira species in the environment.</title>
        <authorList>
            <person name="Vincent A.T."/>
            <person name="Schiettekatte O."/>
            <person name="Bourhy P."/>
            <person name="Veyrier F.J."/>
            <person name="Picardeau M."/>
        </authorList>
    </citation>
    <scope>NUCLEOTIDE SEQUENCE [LARGE SCALE GENOMIC DNA]</scope>
    <source>
        <strain evidence="7 9">201800280</strain>
        <strain evidence="8">201800281</strain>
    </source>
</reference>
<evidence type="ECO:0000256" key="4">
    <source>
        <dbReference type="ARBA" id="ARBA00023136"/>
    </source>
</evidence>
<feature type="transmembrane region" description="Helical" evidence="5">
    <location>
        <begin position="117"/>
        <end position="137"/>
    </location>
</feature>
<evidence type="ECO:0000256" key="3">
    <source>
        <dbReference type="ARBA" id="ARBA00022989"/>
    </source>
</evidence>
<dbReference type="Proteomes" id="UP000297394">
    <property type="component" value="Unassembled WGS sequence"/>
</dbReference>
<evidence type="ECO:0000256" key="1">
    <source>
        <dbReference type="ARBA" id="ARBA00004141"/>
    </source>
</evidence>
<dbReference type="InterPro" id="IPR010432">
    <property type="entry name" value="RDD"/>
</dbReference>
<evidence type="ECO:0000313" key="10">
    <source>
        <dbReference type="Proteomes" id="UP000297918"/>
    </source>
</evidence>
<feature type="transmembrane region" description="Helical" evidence="5">
    <location>
        <begin position="72"/>
        <end position="97"/>
    </location>
</feature>
<comment type="subcellular location">
    <subcellularLocation>
        <location evidence="1">Membrane</location>
        <topology evidence="1">Multi-pass membrane protein</topology>
    </subcellularLocation>
</comment>
<evidence type="ECO:0000259" key="6">
    <source>
        <dbReference type="Pfam" id="PF06271"/>
    </source>
</evidence>
<reference evidence="8" key="1">
    <citation type="submission" date="2018-10" db="EMBL/GenBank/DDBJ databases">
        <authorList>
            <person name="Vincent A.T."/>
            <person name="Schiettekatte O."/>
            <person name="Bourhy P."/>
            <person name="Veyrier F.J."/>
            <person name="Picardeau M."/>
        </authorList>
    </citation>
    <scope>NUCLEOTIDE SEQUENCE</scope>
    <source>
        <strain evidence="8">201800281</strain>
    </source>
</reference>
<keyword evidence="3 5" id="KW-1133">Transmembrane helix</keyword>
<accession>A0A4R9IJF7</accession>
<comment type="caution">
    <text evidence="7">The sequence shown here is derived from an EMBL/GenBank/DDBJ whole genome shotgun (WGS) entry which is preliminary data.</text>
</comment>
<feature type="transmembrane region" description="Helical" evidence="5">
    <location>
        <begin position="7"/>
        <end position="27"/>
    </location>
</feature>
<dbReference type="EMBL" id="RQFM01000027">
    <property type="protein sequence ID" value="TGK79299.1"/>
    <property type="molecule type" value="Genomic_DNA"/>
</dbReference>
<dbReference type="Proteomes" id="UP000297918">
    <property type="component" value="Unassembled WGS sequence"/>
</dbReference>
<keyword evidence="2 5" id="KW-0812">Transmembrane</keyword>
<dbReference type="GO" id="GO:0016020">
    <property type="term" value="C:membrane"/>
    <property type="evidence" value="ECO:0007669"/>
    <property type="project" value="UniProtKB-SubCell"/>
</dbReference>
<protein>
    <recommendedName>
        <fullName evidence="6">RDD domain-containing protein</fullName>
    </recommendedName>
</protein>
<dbReference type="OrthoDB" id="9787732at2"/>
<proteinExistence type="predicted"/>
<evidence type="ECO:0000313" key="9">
    <source>
        <dbReference type="Proteomes" id="UP000297394"/>
    </source>
</evidence>
<dbReference type="RefSeq" id="WP_135750020.1">
    <property type="nucleotide sequence ID" value="NZ_RQFL01000026.1"/>
</dbReference>
<dbReference type="AlphaFoldDB" id="A0A4R9IJF7"/>
<keyword evidence="4 5" id="KW-0472">Membrane</keyword>
<organism evidence="7 9">
    <name type="scientific">Leptospira bourretii</name>
    <dbReference type="NCBI Taxonomy" id="2484962"/>
    <lineage>
        <taxon>Bacteria</taxon>
        <taxon>Pseudomonadati</taxon>
        <taxon>Spirochaetota</taxon>
        <taxon>Spirochaetia</taxon>
        <taxon>Leptospirales</taxon>
        <taxon>Leptospiraceae</taxon>
        <taxon>Leptospira</taxon>
    </lineage>
</organism>
<dbReference type="Pfam" id="PF06271">
    <property type="entry name" value="RDD"/>
    <property type="match status" value="1"/>
</dbReference>
<feature type="transmembrane region" description="Helical" evidence="5">
    <location>
        <begin position="166"/>
        <end position="189"/>
    </location>
</feature>
<evidence type="ECO:0000256" key="5">
    <source>
        <dbReference type="SAM" id="Phobius"/>
    </source>
</evidence>
<sequence>MFKIRLLASIIDVILLIAVTYLVSFFNIESYNVQLSINLSIAFAYFSIFNSKIFKGKTIGKAICQISVQNQFFGNLSLIRSCLRAFILILPFYILFYDIESGNFTKDQYKNILSLKTYFSVPLLSFIIISSIFDIPLHRGLHEIVSQSVVIKNKYTYLAFPYQRKVIISAFIGSVIITLISLILNIFFIESRYPSAESKEHLSLLQIVNNYPSIVFLKFKKNDNEIIMKINVPINEFENNLPKILKEWRSQKQSSFDLYKCKINLTYISKPNFQLNDYTKYSRTDELNSKKILCSLY</sequence>
<dbReference type="EMBL" id="RQFL01000026">
    <property type="protein sequence ID" value="TGK89505.1"/>
    <property type="molecule type" value="Genomic_DNA"/>
</dbReference>
<evidence type="ECO:0000313" key="8">
    <source>
        <dbReference type="EMBL" id="TGK89505.1"/>
    </source>
</evidence>